<evidence type="ECO:0000256" key="5">
    <source>
        <dbReference type="ARBA" id="ARBA00022832"/>
    </source>
</evidence>
<evidence type="ECO:0000256" key="7">
    <source>
        <dbReference type="ARBA" id="ARBA00023098"/>
    </source>
</evidence>
<evidence type="ECO:0000256" key="6">
    <source>
        <dbReference type="ARBA" id="ARBA00022840"/>
    </source>
</evidence>
<evidence type="ECO:0000256" key="4">
    <source>
        <dbReference type="ARBA" id="ARBA00022741"/>
    </source>
</evidence>
<evidence type="ECO:0000313" key="12">
    <source>
        <dbReference type="EMBL" id="AEJ61578.1"/>
    </source>
</evidence>
<evidence type="ECO:0000313" key="13">
    <source>
        <dbReference type="Proteomes" id="UP000007254"/>
    </source>
</evidence>
<evidence type="ECO:0000256" key="3">
    <source>
        <dbReference type="ARBA" id="ARBA00022679"/>
    </source>
</evidence>
<dbReference type="NCBIfam" id="TIGR00513">
    <property type="entry name" value="accA"/>
    <property type="match status" value="1"/>
</dbReference>
<dbReference type="NCBIfam" id="NF041504">
    <property type="entry name" value="AccA_sub"/>
    <property type="match status" value="1"/>
</dbReference>
<keyword evidence="5 10" id="KW-0276">Fatty acid metabolism</keyword>
<dbReference type="GO" id="GO:2001295">
    <property type="term" value="P:malonyl-CoA biosynthetic process"/>
    <property type="evidence" value="ECO:0007669"/>
    <property type="project" value="UniProtKB-UniRule"/>
</dbReference>
<dbReference type="Gene3D" id="3.90.226.10">
    <property type="entry name" value="2-enoyl-CoA Hydratase, Chain A, domain 1"/>
    <property type="match status" value="1"/>
</dbReference>
<dbReference type="KEGG" id="stq:Spith_1313"/>
<organism evidence="12 13">
    <name type="scientific">Winmispira thermophila (strain ATCC 700085 / DSM 6578 / Z-1203)</name>
    <name type="common">Spirochaeta thermophila</name>
    <dbReference type="NCBI Taxonomy" id="869211"/>
    <lineage>
        <taxon>Bacteria</taxon>
        <taxon>Pseudomonadati</taxon>
        <taxon>Spirochaetota</taxon>
        <taxon>Spirochaetia</taxon>
        <taxon>Winmispirales</taxon>
        <taxon>Winmispiraceae</taxon>
        <taxon>Winmispira</taxon>
    </lineage>
</organism>
<comment type="subcellular location">
    <subcellularLocation>
        <location evidence="10">Cytoplasm</location>
    </subcellularLocation>
</comment>
<dbReference type="InterPro" id="IPR011763">
    <property type="entry name" value="COA_CT_C"/>
</dbReference>
<evidence type="ECO:0000256" key="8">
    <source>
        <dbReference type="ARBA" id="ARBA00023160"/>
    </source>
</evidence>
<dbReference type="UniPathway" id="UPA00655">
    <property type="reaction ID" value="UER00711"/>
</dbReference>
<evidence type="ECO:0000256" key="2">
    <source>
        <dbReference type="ARBA" id="ARBA00022516"/>
    </source>
</evidence>
<proteinExistence type="inferred from homology"/>
<reference evidence="12 13" key="1">
    <citation type="submission" date="2011-06" db="EMBL/GenBank/DDBJ databases">
        <title>The complete genome of Spirochaeta thermophila DSM 6578.</title>
        <authorList>
            <consortium name="US DOE Joint Genome Institute (JGI-PGF)"/>
            <person name="Lucas S."/>
            <person name="Lapidus A."/>
            <person name="Bruce D."/>
            <person name="Goodwin L."/>
            <person name="Pitluck S."/>
            <person name="Peters L."/>
            <person name="Kyrpides N."/>
            <person name="Mavromatis K."/>
            <person name="Ivanova N."/>
            <person name="Mikailova N."/>
            <person name="Pagani I."/>
            <person name="Chertkov O."/>
            <person name="Detter J.C."/>
            <person name="Tapia R."/>
            <person name="Han C."/>
            <person name="Land M."/>
            <person name="Hauser L."/>
            <person name="Markowitz V."/>
            <person name="Cheng J.-F."/>
            <person name="Hugenholtz P."/>
            <person name="Woyke T."/>
            <person name="Wu D."/>
            <person name="Spring S."/>
            <person name="Merkhoffer B."/>
            <person name="Schneider S."/>
            <person name="Klenk H.-P."/>
            <person name="Eisen J.A."/>
        </authorList>
    </citation>
    <scope>NUCLEOTIDE SEQUENCE [LARGE SCALE GENOMIC DNA]</scope>
    <source>
        <strain evidence="13">ATCC 700085 / DSM 6578 / Z-1203</strain>
    </source>
</reference>
<dbReference type="Pfam" id="PF03255">
    <property type="entry name" value="ACCA"/>
    <property type="match status" value="1"/>
</dbReference>
<accession>G0GFG4</accession>
<feature type="domain" description="CoA carboxyltransferase C-terminal" evidence="11">
    <location>
        <begin position="34"/>
        <end position="281"/>
    </location>
</feature>
<dbReference type="InterPro" id="IPR001095">
    <property type="entry name" value="Acetyl_CoA_COase_a_su"/>
</dbReference>
<evidence type="ECO:0000256" key="1">
    <source>
        <dbReference type="ARBA" id="ARBA00004956"/>
    </source>
</evidence>
<gene>
    <name evidence="10" type="primary">accA</name>
    <name evidence="12" type="ordered locus">Spith_1313</name>
</gene>
<comment type="function">
    <text evidence="10">Component of the acetyl coenzyme A carboxylase (ACC) complex. First, biotin carboxylase catalyzes the carboxylation of biotin on its carrier protein (BCCP) and then the CO(2) group is transferred by the carboxyltransferase to acetyl-CoA to form malonyl-CoA.</text>
</comment>
<keyword evidence="6 10" id="KW-0067">ATP-binding</keyword>
<dbReference type="OrthoDB" id="9803706at2"/>
<dbReference type="GO" id="GO:0005524">
    <property type="term" value="F:ATP binding"/>
    <property type="evidence" value="ECO:0007669"/>
    <property type="project" value="UniProtKB-KW"/>
</dbReference>
<dbReference type="GO" id="GO:0006633">
    <property type="term" value="P:fatty acid biosynthetic process"/>
    <property type="evidence" value="ECO:0007669"/>
    <property type="project" value="UniProtKB-KW"/>
</dbReference>
<comment type="similarity">
    <text evidence="10">Belongs to the AccA family.</text>
</comment>
<dbReference type="AlphaFoldDB" id="G0GFG4"/>
<evidence type="ECO:0000256" key="10">
    <source>
        <dbReference type="HAMAP-Rule" id="MF_00823"/>
    </source>
</evidence>
<dbReference type="NCBIfam" id="NF004344">
    <property type="entry name" value="PRK05724.1"/>
    <property type="match status" value="1"/>
</dbReference>
<dbReference type="PROSITE" id="PS50989">
    <property type="entry name" value="COA_CT_CTER"/>
    <property type="match status" value="1"/>
</dbReference>
<keyword evidence="8 10" id="KW-0275">Fatty acid biosynthesis</keyword>
<dbReference type="RefSeq" id="WP_014624918.1">
    <property type="nucleotide sequence ID" value="NC_017583.1"/>
</dbReference>
<protein>
    <recommendedName>
        <fullName evidence="10">Acetyl-coenzyme A carboxylase carboxyl transferase subunit alpha</fullName>
        <shortName evidence="10">ACCase subunit alpha</shortName>
        <shortName evidence="10">Acetyl-CoA carboxylase carboxyltransferase subunit alpha</shortName>
        <ecNumber evidence="10">2.1.3.15</ecNumber>
    </recommendedName>
</protein>
<dbReference type="EMBL" id="CP002903">
    <property type="protein sequence ID" value="AEJ61578.1"/>
    <property type="molecule type" value="Genomic_DNA"/>
</dbReference>
<dbReference type="GO" id="GO:0009317">
    <property type="term" value="C:acetyl-CoA carboxylase complex"/>
    <property type="evidence" value="ECO:0007669"/>
    <property type="project" value="InterPro"/>
</dbReference>
<keyword evidence="2 10" id="KW-0444">Lipid biosynthesis</keyword>
<dbReference type="GO" id="GO:0003989">
    <property type="term" value="F:acetyl-CoA carboxylase activity"/>
    <property type="evidence" value="ECO:0007669"/>
    <property type="project" value="InterPro"/>
</dbReference>
<dbReference type="SUPFAM" id="SSF52096">
    <property type="entry name" value="ClpP/crotonase"/>
    <property type="match status" value="1"/>
</dbReference>
<keyword evidence="7 10" id="KW-0443">Lipid metabolism</keyword>
<comment type="subunit">
    <text evidence="10">Acetyl-CoA carboxylase is a heterohexamer composed of biotin carboxyl carrier protein (AccB), biotin carboxylase (AccC) and two subunits each of ACCase subunit alpha (AccA) and ACCase subunit beta (AccD).</text>
</comment>
<dbReference type="STRING" id="869211.Spith_1313"/>
<dbReference type="GO" id="GO:0016743">
    <property type="term" value="F:carboxyl- or carbamoyltransferase activity"/>
    <property type="evidence" value="ECO:0007669"/>
    <property type="project" value="UniProtKB-UniRule"/>
</dbReference>
<comment type="catalytic activity">
    <reaction evidence="9 10">
        <text>N(6)-carboxybiotinyl-L-lysyl-[protein] + acetyl-CoA = N(6)-biotinyl-L-lysyl-[protein] + malonyl-CoA</text>
        <dbReference type="Rhea" id="RHEA:54728"/>
        <dbReference type="Rhea" id="RHEA-COMP:10505"/>
        <dbReference type="Rhea" id="RHEA-COMP:10506"/>
        <dbReference type="ChEBI" id="CHEBI:57288"/>
        <dbReference type="ChEBI" id="CHEBI:57384"/>
        <dbReference type="ChEBI" id="CHEBI:83144"/>
        <dbReference type="ChEBI" id="CHEBI:83145"/>
        <dbReference type="EC" id="2.1.3.15"/>
    </reaction>
</comment>
<comment type="pathway">
    <text evidence="1 10">Lipid metabolism; malonyl-CoA biosynthesis; malonyl-CoA from acetyl-CoA: step 1/1.</text>
</comment>
<dbReference type="PANTHER" id="PTHR42853">
    <property type="entry name" value="ACETYL-COENZYME A CARBOXYLASE CARBOXYL TRANSFERASE SUBUNIT ALPHA"/>
    <property type="match status" value="1"/>
</dbReference>
<keyword evidence="13" id="KW-1185">Reference proteome</keyword>
<dbReference type="PRINTS" id="PR01069">
    <property type="entry name" value="ACCCTRFRASEA"/>
</dbReference>
<evidence type="ECO:0000256" key="9">
    <source>
        <dbReference type="ARBA" id="ARBA00049152"/>
    </source>
</evidence>
<evidence type="ECO:0000259" key="11">
    <source>
        <dbReference type="PROSITE" id="PS50989"/>
    </source>
</evidence>
<dbReference type="HOGENOM" id="CLU_015486_0_2_12"/>
<dbReference type="InterPro" id="IPR029045">
    <property type="entry name" value="ClpP/crotonase-like_dom_sf"/>
</dbReference>
<dbReference type="Proteomes" id="UP000007254">
    <property type="component" value="Chromosome"/>
</dbReference>
<dbReference type="EC" id="2.1.3.15" evidence="10"/>
<dbReference type="HAMAP" id="MF_00823">
    <property type="entry name" value="AcetylCoA_CT_alpha"/>
    <property type="match status" value="1"/>
</dbReference>
<name>G0GFG4_WINT7</name>
<keyword evidence="10" id="KW-0963">Cytoplasm</keyword>
<sequence length="325" mass="35925">MDEIRIHLEKLKASIERTRPDLLPDLDLLIKKWEEKTKEEQRVSAWHRVELARHIQRPTTLDYIQRIFDSFMELHGDRGCGDDPAIVGGIALFEGFPVTVIGHQKGRNMKENLMRNYGMAHPEGYRKALRLAKQAEKFSRPVITFIDTSGAYPGMTAEERGIGEAIARNLKEFSVLEVPVVCVVIGEGGSGGALGIGVGDEIYMLENAIYSVISPEGCASILLRDASKAKEAAELMKLTAQDLLAFGIIDGIVPEPPGGAHIDPDFTAGEIKKTIRDALKRLRQKKPGQLVKERSQKYFSIGVFEEGGEEGSSLLRRLFGQQTGA</sequence>
<keyword evidence="3 10" id="KW-0808">Transferase</keyword>
<dbReference type="PANTHER" id="PTHR42853:SF3">
    <property type="entry name" value="ACETYL-COENZYME A CARBOXYLASE CARBOXYL TRANSFERASE SUBUNIT ALPHA, CHLOROPLASTIC"/>
    <property type="match status" value="1"/>
</dbReference>
<keyword evidence="4 10" id="KW-0547">Nucleotide-binding</keyword>